<evidence type="ECO:0000256" key="13">
    <source>
        <dbReference type="ARBA" id="ARBA00023136"/>
    </source>
</evidence>
<evidence type="ECO:0000256" key="14">
    <source>
        <dbReference type="ARBA" id="ARBA00023201"/>
    </source>
</evidence>
<dbReference type="PRINTS" id="PR01434">
    <property type="entry name" value="NADHDHGNASE5"/>
</dbReference>
<feature type="transmembrane region" description="Helical" evidence="17">
    <location>
        <begin position="109"/>
        <end position="125"/>
    </location>
</feature>
<dbReference type="InterPro" id="IPR001516">
    <property type="entry name" value="Proton_antipo_N"/>
</dbReference>
<reference evidence="22" key="2">
    <citation type="submission" date="2022-04" db="EMBL/GenBank/DDBJ databases">
        <title>Antimicrobial genetic elements in methicillin-resistant Macrococcus armenti.</title>
        <authorList>
            <person name="Keller J.E."/>
            <person name="Schwendener S."/>
            <person name="Pantucek R."/>
            <person name="Perreten V."/>
        </authorList>
    </citation>
    <scope>NUCLEOTIDE SEQUENCE</scope>
    <source>
        <strain evidence="22">CCM 2609</strain>
    </source>
</reference>
<dbReference type="InterPro" id="IPR025383">
    <property type="entry name" value="MrpA_C/MbhD"/>
</dbReference>
<evidence type="ECO:0000259" key="20">
    <source>
        <dbReference type="Pfam" id="PF13244"/>
    </source>
</evidence>
<evidence type="ECO:0000256" key="2">
    <source>
        <dbReference type="ARBA" id="ARBA00008483"/>
    </source>
</evidence>
<comment type="subunit">
    <text evidence="3">May form a heterooligomeric complex that consists of seven subunits: mnhA1, mnhB1, mnhC1, mnhD1, mnhE1, mnhF1 and mnhG1.</text>
</comment>
<evidence type="ECO:0000259" key="21">
    <source>
        <dbReference type="Pfam" id="PF20501"/>
    </source>
</evidence>
<organism evidence="22 23">
    <name type="scientific">Macrococcus armenti</name>
    <dbReference type="NCBI Taxonomy" id="2875764"/>
    <lineage>
        <taxon>Bacteria</taxon>
        <taxon>Bacillati</taxon>
        <taxon>Bacillota</taxon>
        <taxon>Bacilli</taxon>
        <taxon>Bacillales</taxon>
        <taxon>Staphylococcaceae</taxon>
        <taxon>Macrococcus</taxon>
    </lineage>
</organism>
<sequence length="793" mass="88597">MSILLIVLLPLIASLLPGILSKYVKGIHTGYFVLIIPVIASFYFISLIQSVLSAPIIKHYSWMPSIGLNFDIRLDGLALLFTLLISIIGSLVVFYSIHYLHKDEALGRFYTYLLLFMGAMFGVVTSNNVLSLYLFWELTSISSFLLISFWYHKQKSTDGALKSMLITVFGGLMMLGGLSILIGITGTPVISEIMAQATKVHAHPLFTLAVVLILLAAFTKSAQFPFHIWLPDAMEAPTPVSAYLHSATMVKAGIYLIARFTPLFAMSNVWTYAIVIVGLFTMCFASIKAVNQIDLKGILAFSTVSQLGLIMSLLGIGSLSFKAGHETLYYIAVTAAVFHILNHASFKGALFMLVGIIDHETGTRNIHKLNGLMFIMPITFTLTTLGVLSMAGVPPFNGFISKEMFLESVLLSTEHPMINTIVSGFILTLMFVGSLFTFIYSLKIIKDVFIPNNIKNNTEKKPHEAPVLFLLSPIILICVMLFISVFPDMFRPLLQSATSAIVSNNITLNHIHHFHGVNTPLIVTIAIIVIGSALLYFISKWQNVYQLWPEQLKLNNLYNFALDQSQKLSFEINRRLVYHSIRFSIASIFSTLLIITVYVFLKTDLSIYFESIANIRLYELILILIIVIATIMILKAQSRLFSIIMLSAIGYSIALLFVFFKAPDLALTQLSIETISTALFLMCFYHMPKKYRHAEEKKFKITNVLIALSTGVIVSLIALVSYSNKHFTSISEYYIKNVYDLAAGKNMVNVILVDFRGFDTLFESSVLAIAGIGIYTLIRLRKTRGEQNEETTR</sequence>
<evidence type="ECO:0000256" key="6">
    <source>
        <dbReference type="ARBA" id="ARBA00022449"/>
    </source>
</evidence>
<keyword evidence="5" id="KW-0813">Transport</keyword>
<feature type="transmembrane region" description="Helical" evidence="17">
    <location>
        <begin position="583"/>
        <end position="601"/>
    </location>
</feature>
<keyword evidence="14" id="KW-0739">Sodium transport</keyword>
<feature type="transmembrane region" description="Helical" evidence="17">
    <location>
        <begin position="163"/>
        <end position="184"/>
    </location>
</feature>
<dbReference type="EMBL" id="CP094348">
    <property type="protein sequence ID" value="UOB21118.1"/>
    <property type="molecule type" value="Genomic_DNA"/>
</dbReference>
<feature type="transmembrane region" description="Helical" evidence="17">
    <location>
        <begin position="77"/>
        <end position="97"/>
    </location>
</feature>
<dbReference type="PANTHER" id="PTHR43373">
    <property type="entry name" value="NA(+)/H(+) ANTIPORTER SUBUNIT"/>
    <property type="match status" value="1"/>
</dbReference>
<evidence type="ECO:0000256" key="8">
    <source>
        <dbReference type="ARBA" id="ARBA00022692"/>
    </source>
</evidence>
<feature type="transmembrane region" description="Helical" evidence="17">
    <location>
        <begin position="517"/>
        <end position="538"/>
    </location>
</feature>
<keyword evidence="11" id="KW-0915">Sodium</keyword>
<evidence type="ECO:0000256" key="10">
    <source>
        <dbReference type="ARBA" id="ARBA00022989"/>
    </source>
</evidence>
<evidence type="ECO:0000256" key="17">
    <source>
        <dbReference type="SAM" id="Phobius"/>
    </source>
</evidence>
<dbReference type="InterPro" id="IPR001750">
    <property type="entry name" value="ND/Mrp_TM"/>
</dbReference>
<keyword evidence="23" id="KW-1185">Reference proteome</keyword>
<dbReference type="InterPro" id="IPR005663">
    <property type="entry name" value="MrpA/MnhA1/PhaAB"/>
</dbReference>
<evidence type="ECO:0000256" key="7">
    <source>
        <dbReference type="ARBA" id="ARBA00022475"/>
    </source>
</evidence>
<feature type="transmembrane region" description="Helical" evidence="17">
    <location>
        <begin position="369"/>
        <end position="396"/>
    </location>
</feature>
<dbReference type="InterPro" id="IPR046806">
    <property type="entry name" value="MrpA_C/MbhE"/>
</dbReference>
<evidence type="ECO:0000256" key="11">
    <source>
        <dbReference type="ARBA" id="ARBA00023053"/>
    </source>
</evidence>
<keyword evidence="6" id="KW-0050">Antiport</keyword>
<dbReference type="RefSeq" id="WP_243366519.1">
    <property type="nucleotide sequence ID" value="NZ_CP094348.1"/>
</dbReference>
<proteinExistence type="inferred from homology"/>
<feature type="transmembrane region" description="Helical" evidence="17">
    <location>
        <begin position="699"/>
        <end position="722"/>
    </location>
</feature>
<dbReference type="Pfam" id="PF13244">
    <property type="entry name" value="MbhD"/>
    <property type="match status" value="1"/>
</dbReference>
<keyword evidence="8 16" id="KW-0812">Transmembrane</keyword>
<evidence type="ECO:0000256" key="12">
    <source>
        <dbReference type="ARBA" id="ARBA00023065"/>
    </source>
</evidence>
<protein>
    <recommendedName>
        <fullName evidence="4">Na(+)/H(+) antiporter subunit A1</fullName>
    </recommendedName>
    <alternativeName>
        <fullName evidence="15">Mnh complex subunit A1</fullName>
    </alternativeName>
</protein>
<keyword evidence="9" id="KW-0375">Hydrogen ion transport</keyword>
<feature type="transmembrane region" description="Helical" evidence="17">
    <location>
        <begin position="31"/>
        <end position="57"/>
    </location>
</feature>
<evidence type="ECO:0000256" key="15">
    <source>
        <dbReference type="ARBA" id="ARBA00031763"/>
    </source>
</evidence>
<comment type="similarity">
    <text evidence="2">Belongs to the CPA3 antiporters (TC 2.A.63) subunit A family.</text>
</comment>
<feature type="transmembrane region" description="Helical" evidence="17">
    <location>
        <begin position="299"/>
        <end position="321"/>
    </location>
</feature>
<feature type="domain" description="NADH:quinone oxidoreductase/Mrp antiporter transmembrane" evidence="18">
    <location>
        <begin position="126"/>
        <end position="420"/>
    </location>
</feature>
<feature type="transmembrane region" description="Helical" evidence="17">
    <location>
        <begin position="666"/>
        <end position="687"/>
    </location>
</feature>
<evidence type="ECO:0000259" key="19">
    <source>
        <dbReference type="Pfam" id="PF00662"/>
    </source>
</evidence>
<evidence type="ECO:0000256" key="5">
    <source>
        <dbReference type="ARBA" id="ARBA00022448"/>
    </source>
</evidence>
<reference evidence="22" key="1">
    <citation type="submission" date="2022-03" db="EMBL/GenBank/DDBJ databases">
        <authorList>
            <person name="Vrbovska V."/>
            <person name="Kovarovic V."/>
            <person name="Botka T."/>
            <person name="Pantucek R."/>
        </authorList>
    </citation>
    <scope>NUCLEOTIDE SEQUENCE</scope>
    <source>
        <strain evidence="22">CCM 2609</strain>
    </source>
</reference>
<evidence type="ECO:0000256" key="4">
    <source>
        <dbReference type="ARBA" id="ARBA00018316"/>
    </source>
</evidence>
<feature type="transmembrane region" description="Helical" evidence="17">
    <location>
        <begin position="640"/>
        <end position="660"/>
    </location>
</feature>
<feature type="transmembrane region" description="Helical" evidence="17">
    <location>
        <begin position="205"/>
        <end position="230"/>
    </location>
</feature>
<keyword evidence="10 17" id="KW-1133">Transmembrane helix</keyword>
<dbReference type="Pfam" id="PF20501">
    <property type="entry name" value="MbhE"/>
    <property type="match status" value="1"/>
</dbReference>
<gene>
    <name evidence="22" type="ORF">MRZ06_03305</name>
</gene>
<feature type="transmembrane region" description="Helical" evidence="17">
    <location>
        <begin position="269"/>
        <end position="287"/>
    </location>
</feature>
<evidence type="ECO:0000313" key="22">
    <source>
        <dbReference type="EMBL" id="UOB21118.1"/>
    </source>
</evidence>
<feature type="transmembrane region" description="Helical" evidence="17">
    <location>
        <begin position="327"/>
        <end position="357"/>
    </location>
</feature>
<feature type="domain" description="NADH-Ubiquinone oxidoreductase (complex I) chain 5 N-terminal" evidence="19">
    <location>
        <begin position="62"/>
        <end position="110"/>
    </location>
</feature>
<name>A0ABY3ZW82_9STAP</name>
<dbReference type="NCBIfam" id="NF009285">
    <property type="entry name" value="PRK12645.1"/>
    <property type="match status" value="1"/>
</dbReference>
<keyword evidence="12" id="KW-0406">Ion transport</keyword>
<evidence type="ECO:0000259" key="18">
    <source>
        <dbReference type="Pfam" id="PF00361"/>
    </source>
</evidence>
<feature type="transmembrane region" description="Helical" evidence="17">
    <location>
        <begin position="761"/>
        <end position="778"/>
    </location>
</feature>
<feature type="transmembrane region" description="Helical" evidence="17">
    <location>
        <begin position="613"/>
        <end position="633"/>
    </location>
</feature>
<feature type="domain" description="MrpA C-terminal/MbhD" evidence="20">
    <location>
        <begin position="624"/>
        <end position="689"/>
    </location>
</feature>
<dbReference type="PANTHER" id="PTHR43373:SF1">
    <property type="entry name" value="NA(+)_H(+) ANTIPORTER SUBUNIT A"/>
    <property type="match status" value="1"/>
</dbReference>
<evidence type="ECO:0000313" key="23">
    <source>
        <dbReference type="Proteomes" id="UP000830343"/>
    </source>
</evidence>
<keyword evidence="7" id="KW-1003">Cell membrane</keyword>
<evidence type="ECO:0000256" key="1">
    <source>
        <dbReference type="ARBA" id="ARBA00004651"/>
    </source>
</evidence>
<evidence type="ECO:0000256" key="9">
    <source>
        <dbReference type="ARBA" id="ARBA00022781"/>
    </source>
</evidence>
<evidence type="ECO:0000256" key="16">
    <source>
        <dbReference type="RuleBase" id="RU000320"/>
    </source>
</evidence>
<dbReference type="NCBIfam" id="TIGR00940">
    <property type="entry name" value="2a6301s01"/>
    <property type="match status" value="1"/>
</dbReference>
<feature type="transmembrane region" description="Helical" evidence="17">
    <location>
        <begin position="466"/>
        <end position="486"/>
    </location>
</feature>
<dbReference type="Proteomes" id="UP000830343">
    <property type="component" value="Chromosome"/>
</dbReference>
<accession>A0ABY3ZW82</accession>
<evidence type="ECO:0000256" key="3">
    <source>
        <dbReference type="ARBA" id="ARBA00011568"/>
    </source>
</evidence>
<feature type="transmembrane region" description="Helical" evidence="17">
    <location>
        <begin position="416"/>
        <end position="445"/>
    </location>
</feature>
<feature type="domain" description="MrpA C-terminal/MbhE" evidence="21">
    <location>
        <begin position="702"/>
        <end position="780"/>
    </location>
</feature>
<comment type="subcellular location">
    <subcellularLocation>
        <location evidence="1">Cell membrane</location>
        <topology evidence="1">Multi-pass membrane protein</topology>
    </subcellularLocation>
    <subcellularLocation>
        <location evidence="16">Membrane</location>
        <topology evidence="16">Multi-pass membrane protein</topology>
    </subcellularLocation>
</comment>
<keyword evidence="13 17" id="KW-0472">Membrane</keyword>
<dbReference type="Pfam" id="PF00662">
    <property type="entry name" value="Proton_antipo_N"/>
    <property type="match status" value="1"/>
</dbReference>
<dbReference type="InterPro" id="IPR050616">
    <property type="entry name" value="CPA3_Na-H_Antiporter_A"/>
</dbReference>
<feature type="transmembrane region" description="Helical" evidence="17">
    <location>
        <begin position="132"/>
        <end position="151"/>
    </location>
</feature>
<dbReference type="Pfam" id="PF00361">
    <property type="entry name" value="Proton_antipo_M"/>
    <property type="match status" value="1"/>
</dbReference>